<dbReference type="PANTHER" id="PTHR36492:SF2">
    <property type="entry name" value="[ACYL-CARRIER-PROTEIN] PHOSPHODIESTERASE PPTH"/>
    <property type="match status" value="1"/>
</dbReference>
<keyword evidence="4" id="KW-1185">Reference proteome</keyword>
<dbReference type="InterPro" id="IPR022302">
    <property type="entry name" value="Phosphoesterase_putative"/>
</dbReference>
<reference evidence="2" key="1">
    <citation type="submission" date="2017-05" db="EMBL/GenBank/DDBJ databases">
        <title>The Genome Sequence of Enterococcus sp. 9E7_DIV0242.</title>
        <authorList>
            <consortium name="The Broad Institute Genomics Platform"/>
            <consortium name="The Broad Institute Genomic Center for Infectious Diseases"/>
            <person name="Earl A."/>
            <person name="Manson A."/>
            <person name="Schwartman J."/>
            <person name="Gilmore M."/>
            <person name="Abouelleil A."/>
            <person name="Cao P."/>
            <person name="Chapman S."/>
            <person name="Cusick C."/>
            <person name="Shea T."/>
            <person name="Young S."/>
            <person name="Neafsey D."/>
            <person name="Nusbaum C."/>
            <person name="Birren B."/>
        </authorList>
    </citation>
    <scope>NUCLEOTIDE SEQUENCE [LARGE SCALE GENOMIC DNA]</scope>
    <source>
        <strain evidence="2">9E7_DIV0242</strain>
    </source>
</reference>
<dbReference type="Gene3D" id="3.60.21.10">
    <property type="match status" value="1"/>
</dbReference>
<dbReference type="NCBIfam" id="TIGR03729">
    <property type="entry name" value="acc_ester"/>
    <property type="match status" value="1"/>
</dbReference>
<dbReference type="EMBL" id="NGMM01000001">
    <property type="protein sequence ID" value="OTP18499.1"/>
    <property type="molecule type" value="Genomic_DNA"/>
</dbReference>
<organism evidence="2">
    <name type="scientific">Candidatus Enterococcus clewellii</name>
    <dbReference type="NCBI Taxonomy" id="1834193"/>
    <lineage>
        <taxon>Bacteria</taxon>
        <taxon>Bacillati</taxon>
        <taxon>Bacillota</taxon>
        <taxon>Bacilli</taxon>
        <taxon>Lactobacillales</taxon>
        <taxon>Enterococcaceae</taxon>
        <taxon>Enterococcus</taxon>
    </lineage>
</organism>
<name>A0A242KBQ2_9ENTE</name>
<dbReference type="OrthoDB" id="113290at2"/>
<dbReference type="Proteomes" id="UP000195141">
    <property type="component" value="Chromosome"/>
</dbReference>
<dbReference type="EMBL" id="CP147247">
    <property type="protein sequence ID" value="WYJ88546.1"/>
    <property type="molecule type" value="Genomic_DNA"/>
</dbReference>
<dbReference type="InterPro" id="IPR004843">
    <property type="entry name" value="Calcineurin-like_PHP"/>
</dbReference>
<accession>A0A242KBQ2</accession>
<dbReference type="PANTHER" id="PTHR36492">
    <property type="match status" value="1"/>
</dbReference>
<proteinExistence type="predicted"/>
<gene>
    <name evidence="3" type="ORF">A5888_000265</name>
    <name evidence="2" type="ORF">A5888_000313</name>
</gene>
<dbReference type="InterPro" id="IPR052963">
    <property type="entry name" value="Pantetheine_PDE"/>
</dbReference>
<reference evidence="3" key="3">
    <citation type="submission" date="2024-03" db="EMBL/GenBank/DDBJ databases">
        <title>The Genome Sequence of Enterococcus sp. DIV0242b.</title>
        <authorList>
            <consortium name="The Broad Institute Genomics Platform"/>
            <consortium name="The Broad Institute Microbial Omics Core"/>
            <consortium name="The Broad Institute Genomic Center for Infectious Diseases"/>
            <person name="Earl A."/>
            <person name="Manson A."/>
            <person name="Gilmore M."/>
            <person name="Schwartman J."/>
            <person name="Shea T."/>
            <person name="Abouelleil A."/>
            <person name="Cao P."/>
            <person name="Chapman S."/>
            <person name="Cusick C."/>
            <person name="Young S."/>
            <person name="Neafsey D."/>
            <person name="Nusbaum C."/>
            <person name="Birren B."/>
        </authorList>
    </citation>
    <scope>NUCLEOTIDE SEQUENCE</scope>
    <source>
        <strain evidence="3">9E7_DIV0242</strain>
    </source>
</reference>
<dbReference type="RefSeq" id="WP_086347482.1">
    <property type="nucleotide sequence ID" value="NZ_CP147247.1"/>
</dbReference>
<dbReference type="GO" id="GO:0016787">
    <property type="term" value="F:hydrolase activity"/>
    <property type="evidence" value="ECO:0007669"/>
    <property type="project" value="InterPro"/>
</dbReference>
<evidence type="ECO:0000313" key="3">
    <source>
        <dbReference type="EMBL" id="WYJ88546.1"/>
    </source>
</evidence>
<dbReference type="InterPro" id="IPR029052">
    <property type="entry name" value="Metallo-depent_PP-like"/>
</dbReference>
<evidence type="ECO:0000259" key="1">
    <source>
        <dbReference type="Pfam" id="PF00149"/>
    </source>
</evidence>
<protein>
    <recommendedName>
        <fullName evidence="1">Calcineurin-like phosphoesterase domain-containing protein</fullName>
    </recommendedName>
</protein>
<dbReference type="SUPFAM" id="SSF56300">
    <property type="entry name" value="Metallo-dependent phosphatases"/>
    <property type="match status" value="1"/>
</dbReference>
<reference evidence="3" key="2">
    <citation type="submission" date="2017-05" db="EMBL/GenBank/DDBJ databases">
        <authorList>
            <consortium name="The Broad Institute Genomics Platform"/>
            <consortium name="The Broad Institute Genomic Center for Infectious Diseases"/>
            <person name="Earl A."/>
            <person name="Manson A."/>
            <person name="Schwartman J."/>
            <person name="Gilmore M."/>
            <person name="Abouelleil A."/>
            <person name="Cao P."/>
            <person name="Chapman S."/>
            <person name="Cusick C."/>
            <person name="Shea T."/>
            <person name="Young S."/>
            <person name="Neafsey D."/>
            <person name="Nusbaum C."/>
            <person name="Birren B."/>
        </authorList>
    </citation>
    <scope>NUCLEOTIDE SEQUENCE</scope>
    <source>
        <strain evidence="3">9E7_DIV0242</strain>
    </source>
</reference>
<sequence length="299" mass="35242">MGKLAIISDLHVDINQFSEQELLLLIEVLQEKQITHLHLAGDIANHVSRVLEVLAFIRSNHLTVTYNFGNHEMPSLTDVAEIEHYPDRSFLNQQVINLNEKLVLLAFNGWYDYSFSDESDDKKILAAKNLYWYDRFIHREASDPIINQQILEKLKTVLDQLASEEKQVVIATHFVPKQEFIVYQKGKYKRWNELNAFLGSKKTGELLDQYTNIQQVVFGHTHRRFEEQTIHETIYSCHPLGYYFEWQLTRTFILSQKLAEQFNPIKTRGILKANKEAFHEFRLLHLKEEFEKGMTIIDY</sequence>
<feature type="domain" description="Calcineurin-like phosphoesterase" evidence="1">
    <location>
        <begin position="3"/>
        <end position="223"/>
    </location>
</feature>
<dbReference type="Pfam" id="PF00149">
    <property type="entry name" value="Metallophos"/>
    <property type="match status" value="1"/>
</dbReference>
<dbReference type="AlphaFoldDB" id="A0A242KBQ2"/>
<evidence type="ECO:0000313" key="2">
    <source>
        <dbReference type="EMBL" id="OTP18499.1"/>
    </source>
</evidence>
<evidence type="ECO:0000313" key="4">
    <source>
        <dbReference type="Proteomes" id="UP000195141"/>
    </source>
</evidence>